<sequence length="115" mass="12955">MKKATALFEIQQDLTENRFAVLYVQAPNCGVCTVFHKQVSALLEQFPNIAGIETNIATVPEIASAYHVLTAPAVLFFVENKEIWRSARFIDMKSLQAVLQQYLLEYAKFLKNSSA</sequence>
<dbReference type="Gene3D" id="3.40.30.10">
    <property type="entry name" value="Glutaredoxin"/>
    <property type="match status" value="1"/>
</dbReference>
<evidence type="ECO:0000259" key="1">
    <source>
        <dbReference type="Pfam" id="PF00085"/>
    </source>
</evidence>
<evidence type="ECO:0000313" key="2">
    <source>
        <dbReference type="EMBL" id="MDG2950174.1"/>
    </source>
</evidence>
<dbReference type="RefSeq" id="WP_317477238.1">
    <property type="nucleotide sequence ID" value="NZ_JARQTW010000010.1"/>
</dbReference>
<dbReference type="InterPro" id="IPR013766">
    <property type="entry name" value="Thioredoxin_domain"/>
</dbReference>
<accession>A0AAW6Q9K8</accession>
<dbReference type="Proteomes" id="UP001214976">
    <property type="component" value="Unassembled WGS sequence"/>
</dbReference>
<comment type="caution">
    <text evidence="2">The sequence shown here is derived from an EMBL/GenBank/DDBJ whole genome shotgun (WGS) entry which is preliminary data.</text>
</comment>
<name>A0AAW6Q9K8_9PAST</name>
<reference evidence="2" key="1">
    <citation type="submission" date="2023-03" db="EMBL/GenBank/DDBJ databases">
        <title>Classification of Bisgaard taxon 6 and taxon 10 as Exercitatus varius gen. nov., spec. nov.</title>
        <authorList>
            <person name="Christensen H."/>
        </authorList>
    </citation>
    <scope>NUCLEOTIDE SEQUENCE</scope>
    <source>
        <strain evidence="2">86116</strain>
    </source>
</reference>
<evidence type="ECO:0000313" key="3">
    <source>
        <dbReference type="Proteomes" id="UP001214976"/>
    </source>
</evidence>
<organism evidence="2 3">
    <name type="scientific">Exercitatus varius</name>
    <dbReference type="NCBI Taxonomy" id="67857"/>
    <lineage>
        <taxon>Bacteria</taxon>
        <taxon>Pseudomonadati</taxon>
        <taxon>Pseudomonadota</taxon>
        <taxon>Gammaproteobacteria</taxon>
        <taxon>Pasteurellales</taxon>
        <taxon>Pasteurellaceae</taxon>
        <taxon>Exercitatus</taxon>
    </lineage>
</organism>
<proteinExistence type="predicted"/>
<dbReference type="AlphaFoldDB" id="A0AAW6Q9K8"/>
<dbReference type="CDD" id="cd02947">
    <property type="entry name" value="TRX_family"/>
    <property type="match status" value="1"/>
</dbReference>
<protein>
    <submittedName>
        <fullName evidence="2">Thioredoxin family protein</fullName>
    </submittedName>
</protein>
<dbReference type="SUPFAM" id="SSF52833">
    <property type="entry name" value="Thioredoxin-like"/>
    <property type="match status" value="1"/>
</dbReference>
<feature type="domain" description="Thioredoxin" evidence="1">
    <location>
        <begin position="12"/>
        <end position="97"/>
    </location>
</feature>
<dbReference type="Pfam" id="PF00085">
    <property type="entry name" value="Thioredoxin"/>
    <property type="match status" value="1"/>
</dbReference>
<dbReference type="EMBL" id="JARQTW010000010">
    <property type="protein sequence ID" value="MDG2950174.1"/>
    <property type="molecule type" value="Genomic_DNA"/>
</dbReference>
<gene>
    <name evidence="2" type="ORF">P7M15_06530</name>
</gene>
<dbReference type="InterPro" id="IPR036249">
    <property type="entry name" value="Thioredoxin-like_sf"/>
</dbReference>